<evidence type="ECO:0000313" key="9">
    <source>
        <dbReference type="EMBL" id="CEM09381.1"/>
    </source>
</evidence>
<dbReference type="Pfam" id="PF08148">
    <property type="entry name" value="DSHCT"/>
    <property type="match status" value="1"/>
</dbReference>
<dbReference type="Gene3D" id="1.10.3380.30">
    <property type="match status" value="1"/>
</dbReference>
<feature type="compositionally biased region" description="Acidic residues" evidence="6">
    <location>
        <begin position="794"/>
        <end position="807"/>
    </location>
</feature>
<protein>
    <recommendedName>
        <fullName evidence="10">Helicase ATP-binding domain-containing protein</fullName>
    </recommendedName>
</protein>
<dbReference type="FunFam" id="3.40.50.300:FF:000083">
    <property type="entry name" value="ATP-dependent RNA helicase DOB1"/>
    <property type="match status" value="1"/>
</dbReference>
<feature type="compositionally biased region" description="Acidic residues" evidence="6">
    <location>
        <begin position="713"/>
        <end position="732"/>
    </location>
</feature>
<keyword evidence="2" id="KW-0378">Hydrolase</keyword>
<dbReference type="InterPro" id="IPR012961">
    <property type="entry name" value="Ski2/MTR4_C"/>
</dbReference>
<dbReference type="PROSITE" id="PS51192">
    <property type="entry name" value="HELICASE_ATP_BIND_1"/>
    <property type="match status" value="1"/>
</dbReference>
<keyword evidence="3" id="KW-0347">Helicase</keyword>
<feature type="region of interest" description="Disordered" evidence="6">
    <location>
        <begin position="703"/>
        <end position="830"/>
    </location>
</feature>
<dbReference type="EMBL" id="CDMZ01000218">
    <property type="protein sequence ID" value="CEM09381.1"/>
    <property type="molecule type" value="Genomic_DNA"/>
</dbReference>
<keyword evidence="1" id="KW-0547">Nucleotide-binding</keyword>
<dbReference type="GO" id="GO:0004386">
    <property type="term" value="F:helicase activity"/>
    <property type="evidence" value="ECO:0007669"/>
    <property type="project" value="UniProtKB-KW"/>
</dbReference>
<organism evidence="9">
    <name type="scientific">Chromera velia CCMP2878</name>
    <dbReference type="NCBI Taxonomy" id="1169474"/>
    <lineage>
        <taxon>Eukaryota</taxon>
        <taxon>Sar</taxon>
        <taxon>Alveolata</taxon>
        <taxon>Colpodellida</taxon>
        <taxon>Chromeraceae</taxon>
        <taxon>Chromera</taxon>
    </lineage>
</organism>
<dbReference type="CDD" id="cd18795">
    <property type="entry name" value="SF2_C_Ski2"/>
    <property type="match status" value="1"/>
</dbReference>
<feature type="compositionally biased region" description="Basic and acidic residues" evidence="6">
    <location>
        <begin position="733"/>
        <end position="752"/>
    </location>
</feature>
<evidence type="ECO:0000259" key="8">
    <source>
        <dbReference type="PROSITE" id="PS51194"/>
    </source>
</evidence>
<dbReference type="InterPro" id="IPR050699">
    <property type="entry name" value="RNA-DNA_Helicase"/>
</dbReference>
<evidence type="ECO:0000256" key="4">
    <source>
        <dbReference type="ARBA" id="ARBA00022840"/>
    </source>
</evidence>
<gene>
    <name evidence="9" type="ORF">Cvel_15881</name>
</gene>
<evidence type="ECO:0000256" key="2">
    <source>
        <dbReference type="ARBA" id="ARBA00022801"/>
    </source>
</evidence>
<reference evidence="9" key="1">
    <citation type="submission" date="2014-11" db="EMBL/GenBank/DDBJ databases">
        <authorList>
            <person name="Otto D Thomas"/>
            <person name="Naeem Raeece"/>
        </authorList>
    </citation>
    <scope>NUCLEOTIDE SEQUENCE</scope>
</reference>
<feature type="region of interest" description="Disordered" evidence="6">
    <location>
        <begin position="962"/>
        <end position="982"/>
    </location>
</feature>
<dbReference type="Pfam" id="PF00271">
    <property type="entry name" value="Helicase_C"/>
    <property type="match status" value="1"/>
</dbReference>
<dbReference type="InterPro" id="IPR011545">
    <property type="entry name" value="DEAD/DEAH_box_helicase_dom"/>
</dbReference>
<feature type="compositionally biased region" description="Acidic residues" evidence="6">
    <location>
        <begin position="753"/>
        <end position="762"/>
    </location>
</feature>
<dbReference type="InterPro" id="IPR001650">
    <property type="entry name" value="Helicase_C-like"/>
</dbReference>
<dbReference type="SMART" id="SM00490">
    <property type="entry name" value="HELICc"/>
    <property type="match status" value="1"/>
</dbReference>
<dbReference type="GO" id="GO:0005634">
    <property type="term" value="C:nucleus"/>
    <property type="evidence" value="ECO:0007669"/>
    <property type="project" value="TreeGrafter"/>
</dbReference>
<dbReference type="GO" id="GO:0005524">
    <property type="term" value="F:ATP binding"/>
    <property type="evidence" value="ECO:0007669"/>
    <property type="project" value="UniProtKB-KW"/>
</dbReference>
<sequence>MQIEGTQAAPEKAAGNFFSASSRFRHTGITQGDGSTCRRIRVQAEEGCGSAADASKERRALDAFLFPFELDAFQKEAIDSIENGTGNILVCAHTSAGKTAVAQYACAAAVRDRQKVVYTSPIKALSNQKYRQLGEDSSTFGGEGQVGIVTGDASVNPSGNVVVMTTEVLRNQLYAGSATVKEIGWVIFDEVHYMRDRVRGAVWEEAIILLPPSVRMLFMSATIPNAGVFAEWVVALKSRSCDVVWTSKRPVPLRHYLFPLGDPQGAAQQRELFALLDSEGEWVQSQWDAATELCRSRKRPEREGAGGGHQKKKKRAQAHWMHVKRLLTLLQNDSRGLLPVIFFCFNKRLCEDLALGLVSKRRGGAGGGELQEPPSFTESPEAAAEIERRYEEAVAALSEEDRKLQGATLPLEWLRKGVGVHHAGLLPIVKEITEILFQKGLLRVLFSTETFGMGLNMPARTVVFTSVFKYDGQEERVLTASEFKQMSGRAGRRGLDVEGHAVIMMDCDEGGERGETVKEMMAGGLEGLKSAFHQATSSVLQLLRTEGSRAQPDFILQRSFQAFSLARRVASRRHHTEACRGRVETFNVLERALNDLRSPVRDAAFRLAGRRRGKAVDEALRYLETLVGSEEGEKIEKALPDLLASRVALAEERLQANKKTMEPKRIGRFLTPGRVVLVKSPLQGIPLGWGVCVSSVQIRQAFVRRKKRRGEEGDGEGEGDGMAEEGSDDGDGKDEPGEGETDRPAKKARREDEGEGEGEDVDMGVCGSEEKEGEGDGGPSSSAAEGGDAGGGGDEGDLFDAFLESDDGPSFSSACMEGPGKSSVKAKKVDPETGELVPAAGVGGKSKETEEETLSFLLSKVRLPRERWTNFQQGWQVMGERALGRVAVVKEQTRLVALGKGKRGKMGNGSQLVEKYLRKPDSYRLRTGPLDFEKLEGSSEALGKALFVEVFVGISSSVVGKEESSVENRGGESGKNKAQKNVAAQADAPLLPLDADSVNRIAPPGSVEDTSYAILPVPLSDIIGVSKMSFRLNYLSLADASTDPYFVAEMTRRLRFVEICRQTDSEGGAVPPTTPPEQKVYLQKGAAMPLLDPVGDLGFSAEEAEEIKRRLETAEQKARDAAVRVGPFLDLLWPFQLEKASLQTALSVLEAEVERDRVSLSRDDQRRKLRLFARLGLVSFESSASFGSASSDGLSGGAIRTEVPILTSKGRAACLIASADELLTTELLVDDRLPSLPEDRLVAALSSLVLSESFKDVALSEGSQRDFEDIVLAKAEAVAEATKAEGIEFDQTKFVEGFHKEMMDFILVWMEGKTYAEARTKIPNAHDGVIIRCMRSMDQLLKEMILASEALGMTPVLEKLRSARQKFRRGIAFSASLYL</sequence>
<dbReference type="InterPro" id="IPR014001">
    <property type="entry name" value="Helicase_ATP-bd"/>
</dbReference>
<dbReference type="PANTHER" id="PTHR12131:SF7">
    <property type="entry name" value="EXOSOME RNA HELICASE MTR4"/>
    <property type="match status" value="1"/>
</dbReference>
<dbReference type="GO" id="GO:0000460">
    <property type="term" value="P:maturation of 5.8S rRNA"/>
    <property type="evidence" value="ECO:0007669"/>
    <property type="project" value="TreeGrafter"/>
</dbReference>
<evidence type="ECO:0000256" key="1">
    <source>
        <dbReference type="ARBA" id="ARBA00022741"/>
    </source>
</evidence>
<dbReference type="PROSITE" id="PS51194">
    <property type="entry name" value="HELICASE_CTER"/>
    <property type="match status" value="1"/>
</dbReference>
<dbReference type="PANTHER" id="PTHR12131">
    <property type="entry name" value="ATP-DEPENDENT RNA AND DNA HELICASE"/>
    <property type="match status" value="1"/>
</dbReference>
<feature type="domain" description="Helicase C-terminal" evidence="8">
    <location>
        <begin position="322"/>
        <end position="536"/>
    </location>
</feature>
<dbReference type="InterPro" id="IPR027417">
    <property type="entry name" value="P-loop_NTPase"/>
</dbReference>
<dbReference type="GO" id="GO:0016787">
    <property type="term" value="F:hydrolase activity"/>
    <property type="evidence" value="ECO:0007669"/>
    <property type="project" value="UniProtKB-KW"/>
</dbReference>
<dbReference type="VEuPathDB" id="CryptoDB:Cvel_15881"/>
<dbReference type="GO" id="GO:0003676">
    <property type="term" value="F:nucleic acid binding"/>
    <property type="evidence" value="ECO:0007669"/>
    <property type="project" value="InterPro"/>
</dbReference>
<accession>A0A0G4FAF5</accession>
<name>A0A0G4FAF5_9ALVE</name>
<dbReference type="SMART" id="SM01142">
    <property type="entry name" value="DSHCT"/>
    <property type="match status" value="1"/>
</dbReference>
<dbReference type="SUPFAM" id="SSF52540">
    <property type="entry name" value="P-loop containing nucleoside triphosphate hydrolases"/>
    <property type="match status" value="1"/>
</dbReference>
<feature type="compositionally biased region" description="Basic and acidic residues" evidence="6">
    <location>
        <begin position="962"/>
        <end position="975"/>
    </location>
</feature>
<keyword evidence="5" id="KW-0175">Coiled coil</keyword>
<evidence type="ECO:0008006" key="10">
    <source>
        <dbReference type="Google" id="ProtNLM"/>
    </source>
</evidence>
<evidence type="ECO:0000256" key="3">
    <source>
        <dbReference type="ARBA" id="ARBA00022806"/>
    </source>
</evidence>
<evidence type="ECO:0000256" key="5">
    <source>
        <dbReference type="SAM" id="Coils"/>
    </source>
</evidence>
<evidence type="ECO:0000256" key="6">
    <source>
        <dbReference type="SAM" id="MobiDB-lite"/>
    </source>
</evidence>
<dbReference type="Gene3D" id="3.40.50.300">
    <property type="entry name" value="P-loop containing nucleotide triphosphate hydrolases"/>
    <property type="match status" value="2"/>
</dbReference>
<feature type="coiled-coil region" evidence="5">
    <location>
        <begin position="1097"/>
        <end position="1124"/>
    </location>
</feature>
<dbReference type="SMART" id="SM00487">
    <property type="entry name" value="DEXDc"/>
    <property type="match status" value="1"/>
</dbReference>
<dbReference type="Pfam" id="PF00270">
    <property type="entry name" value="DEAD"/>
    <property type="match status" value="1"/>
</dbReference>
<keyword evidence="4" id="KW-0067">ATP-binding</keyword>
<feature type="domain" description="Helicase ATP-binding" evidence="7">
    <location>
        <begin position="79"/>
        <end position="241"/>
    </location>
</feature>
<evidence type="ECO:0000259" key="7">
    <source>
        <dbReference type="PROSITE" id="PS51192"/>
    </source>
</evidence>
<proteinExistence type="predicted"/>